<keyword evidence="16" id="KW-1185">Reference proteome</keyword>
<dbReference type="PANTHER" id="PTHR11219:SF69">
    <property type="entry name" value="TENEURIN-A"/>
    <property type="match status" value="1"/>
</dbReference>
<dbReference type="CDD" id="cd00054">
    <property type="entry name" value="EGF_CA"/>
    <property type="match status" value="1"/>
</dbReference>
<dbReference type="EMBL" id="CAWYQH010000097">
    <property type="protein sequence ID" value="CAK8683542.1"/>
    <property type="molecule type" value="Genomic_DNA"/>
</dbReference>
<feature type="compositionally biased region" description="Acidic residues" evidence="12">
    <location>
        <begin position="136"/>
        <end position="148"/>
    </location>
</feature>
<evidence type="ECO:0000256" key="2">
    <source>
        <dbReference type="ARBA" id="ARBA00004236"/>
    </source>
</evidence>
<gene>
    <name evidence="15" type="ORF">CVLEPA_LOCUS14609</name>
</gene>
<name>A0ABP0FVB6_CLALP</name>
<dbReference type="InterPro" id="IPR011042">
    <property type="entry name" value="6-blade_b-propeller_TolB-like"/>
</dbReference>
<keyword evidence="10 11" id="KW-1015">Disulfide bond</keyword>
<dbReference type="Pfam" id="PF25020">
    <property type="entry name" value="TTR_TEN1-4"/>
    <property type="match status" value="1"/>
</dbReference>
<accession>A0ABP0FVB6</accession>
<sequence length="2811" mass="310172">MPCADAEFLQCGEVRLTDTGAERLNIILREDRRPIFRRISLSAGTSSDNHGVGVFPQDAKRIRWRHSLAAPPTVSCLEEEPHVPGVSSTDTHRSSVRYEPVIADRSYSPPSPDLHGNGRRVRGNRSASSHSPDSDMNSDIDGMEDDLRDVENDPRREEEQPLNSRRRPSSPSDHRNLTNQYGGRQGSAYMALTGSGNIYVPKTGTQSTASEQQRHHTGLPRMGTGLVPAPTSVQNPNHVPPSSTLYNQQNPSSIVTSRVTSSETEQFFPVVTTTLKPTYEVDETGLWSYSRGNETERNQFPGYPSSSLAPHNPAAASGGNTAASRFINKRPSFGSRHPFESNMHRHRRESPQYESSFKKLRSGCRRKCSWKCTALTFIIISVVLFALVAFFLVQMLNNEGNVVEVPSTTQCITGGNSAGPTYVEIEDVDKSVELQFNRKSLITIPPHAFNWMQVYVEEPSHFKFNISVSPNAEMIVYGRKGLRPTHTKYDFSEKIDGSLLPSARGSHTSFISMTTTISDSSSRSRRSVSSLNNRVKIGFLEYLEAGTWHLAVFNDGNEEEGFEVTTSVSEGLSSCPSSCHNNGDCVGGVCKCFPGFQGKDCSQVSCVVTCRGNGVYSHGKCVCFSGWKGVECATPSDQCVDPDCDGHGKCGPDGECVCENGYKGETCQELDCIDSSCSGHGICIQGRCRCDRGWKGTVCSEEDILCIANCGGHGTFDEVTKRCICQPGWAGTDCSIATCRPACHAEHGVCVDGACRCEDGWTGEACDQRQCHAKCDEHGSCSRGECVCDHGWNGELCTFDGCPDDCSRNGNCLKDAEGEWYCSCRTGWKGKSCAVEVETQCSDGKDNDKDTLVDCSDPDCCSQRICRNRAQCRGGPDPAYQVKGVQGGSPLPSTASFFDRAKFLMNTDGVQTDGDLTTIQPRRASVIRGRVFTQDGSPLVSVQVQVSGQSSYGSTKTRSDGWFDMLVNGGGSLTLALQRSSFVSTSVTVFTSWNDFLIIPTIRMRTLREPVQLESKGSDHCDVSKLLQPKAAVLISSVRAYTAAECSEKGSVIPEIQAIREAVSLPGTDASLVYLSSRVQGYQSVLMLSLVNGEKPANLLLVHVCISVQGVLFEKKFEPVSELRYTYEWPRVDAYGQKVYGMVSAKVMVGYEYESCSEYVWTTMGAKLMGHDSSQKSSLGLWSLDIHHTYHPDKGVVYLGNGGEMKLLEQPPMMSTVMGNGMSRHDTCDRCDGPAVRSRLLSPVALASDSLGNVYIGDHNFIRKLDPTGNVTSLYSTRNAPAKYYMAVSPVMGGTLYFTHPSEKRIYRLSRMSFSPSRRVHNLATNYEVVAGNGAACYPLQKDDCGDGKVATNARLTAPKGLTVDKDGRVYFVDGNRIRTIEPRDQIITTFAGSLLVSGTRPLSCEGSISLEQLELNFPTDLTMSSTENALYILDGDVVVRIDIASRQASLAAGVPVHCTRNAARNPDDRDARKVNLVSPTSISISPQDGALYISETDQKYIHRVRRIDTFSGRISTVAGVDSECDCAVQDCQCFGGDGDFARSALLHNPTAITTTPDGSVYIADQLNLRIRKIVHSLPVKNNKDQYSVSNPDTNQLYSFDHNGRHLTTKNIITGTPLYSFVYDSSGRLNSVTDVNNNRLSVEYVLGKPVRIDLPNSNNLAVNVNQNGFMTQISRDRNEPIASFTYQGKSGLIRSKVKGRHASSFYIYDVNGRLISATSSTGASTSLHAQINATKHTVTMETAATAKGDNAAQIGVGRRDVIITTEPGYLCDIITTVEGAMTTRYKRWTDNSISVHYLDDSELTLETKPHPVLGLTAPFLAKRTIQLPADPLENKIEWRTRKEKENGFGSQQFLLGRRMRVNDRNILSLDFSQATMLEKIYDDHTKFMLRIRYNNRGLPTLWMPKNGESSYPVNVTYDSSGHASTWQRGLYNEAVRYDSRGNVQSAVMADGTVWRYINGDRIVHLSVPGASSQYTFSYNHDDSLQRVTLPSGLGYTIDKKIGTGFMRTTISGPGNTLTLVQDHNDRGNLLTTFYPGEKRKVIYRYDAHGHMTEILHDSARTTMLRDPQSGELVSVSTNDCTMRFHRNGPLVQRHVVTSSKDGGLLATFDYEHDANLRLNSLGVKVNGTRLPMEHYTYNDVSGKLTTFGSYRIIDLAPNLYAVGNEISTLTKQIDNNGRIVETEVDSYGSISFNMEVKYDVGGRVSTLKLTIGMYANATKLDYTYNSRGALKRVSVNDATKWLYSYDMDGKLLSVDNQGTQKELRYDSEGRLTSFGDIQYVLDRDGFLRQRGNEVFEYDSMGHLVKAYRLDNSYEIKYGYDGFGRLAMRVDVRRKQVLRYLYADVTKPTVLTHVYNSTSGMVTMLRYDVEGHLFAMERDGHSWSVVCDHVGTPLAVMDIAGYLAKKIEYTPFGEVLHDSAPGIHVYIGFRGGIYDVSTGLVHYNDRSMLELMNNPGIISAKPLGPRPTTEESSGKLHEGVEYDALIGQFTSSGIVSLSKLGTRAAPLKMYQVADPVNPIPKYNHMTDITSWLDALGFELQNVAPDPQIASRQKDKSSAECQLSHHLSSYMNLQTTTPSVLVPGIYENEKPVPGGSLFAQGLVVVVERGAVSTQVVDSATNDVKRLSSIINGADVVVGRNTDSPSAAMSLSLEGKAALYLTKPASMLERDSKTLRLNVGQEKLLQSSYDDQGHPAIAVSLHENQIRAESGYAIINIIYVNDGETLQDRTYPTSAHERERILADARLRAENEAWSREKDKIRKGLRTRWSAREKQQLLSRGYLSSYEVRLSWDPEIYPELADSGRNLKFVRKVF</sequence>
<evidence type="ECO:0000256" key="11">
    <source>
        <dbReference type="PROSITE-ProRule" id="PRU00076"/>
    </source>
</evidence>
<dbReference type="SUPFAM" id="SSF49464">
    <property type="entry name" value="Carboxypeptidase regulatory domain-like"/>
    <property type="match status" value="1"/>
</dbReference>
<dbReference type="Pfam" id="PF15636">
    <property type="entry name" value="Tox-GHH"/>
    <property type="match status" value="1"/>
</dbReference>
<dbReference type="InterPro" id="IPR000742">
    <property type="entry name" value="EGF"/>
</dbReference>
<dbReference type="InterPro" id="IPR056822">
    <property type="entry name" value="TEN_NHL"/>
</dbReference>
<feature type="transmembrane region" description="Helical" evidence="13">
    <location>
        <begin position="368"/>
        <end position="393"/>
    </location>
</feature>
<proteinExistence type="inferred from homology"/>
<feature type="region of interest" description="Disordered" evidence="12">
    <location>
        <begin position="75"/>
        <end position="182"/>
    </location>
</feature>
<dbReference type="InterPro" id="IPR028916">
    <property type="entry name" value="Tox-GHH_dom"/>
</dbReference>
<dbReference type="Pfam" id="PF25021">
    <property type="entry name" value="TEN_NHL"/>
    <property type="match status" value="1"/>
</dbReference>
<dbReference type="InterPro" id="IPR008969">
    <property type="entry name" value="CarboxyPept-like_regulatory"/>
</dbReference>
<comment type="caution">
    <text evidence="11">Lacks conserved residue(s) required for the propagation of feature annotation.</text>
</comment>
<protein>
    <recommendedName>
        <fullName evidence="14">EGF-like domain-containing protein</fullName>
    </recommendedName>
</protein>
<dbReference type="Pfam" id="PF25024">
    <property type="entry name" value="EGF_TEN"/>
    <property type="match status" value="1"/>
</dbReference>
<evidence type="ECO:0000256" key="13">
    <source>
        <dbReference type="SAM" id="Phobius"/>
    </source>
</evidence>
<dbReference type="Proteomes" id="UP001642483">
    <property type="component" value="Unassembled WGS sequence"/>
</dbReference>
<dbReference type="Gene3D" id="2.120.10.30">
    <property type="entry name" value="TolB, C-terminal domain"/>
    <property type="match status" value="3"/>
</dbReference>
<evidence type="ECO:0000256" key="7">
    <source>
        <dbReference type="ARBA" id="ARBA00022737"/>
    </source>
</evidence>
<dbReference type="InterPro" id="IPR051216">
    <property type="entry name" value="Teneurin"/>
</dbReference>
<dbReference type="InterPro" id="IPR057627">
    <property type="entry name" value="FN-plug_TEN1-4"/>
</dbReference>
<comment type="subcellular location">
    <subcellularLocation>
        <location evidence="2">Cell membrane</location>
    </subcellularLocation>
    <subcellularLocation>
        <location evidence="1">Membrane</location>
        <topology evidence="1">Single-pass membrane protein</topology>
    </subcellularLocation>
</comment>
<dbReference type="SMART" id="SM00181">
    <property type="entry name" value="EGF"/>
    <property type="match status" value="8"/>
</dbReference>
<keyword evidence="9 13" id="KW-0472">Membrane</keyword>
<feature type="region of interest" description="Disordered" evidence="12">
    <location>
        <begin position="199"/>
        <end position="221"/>
    </location>
</feature>
<keyword evidence="6 13" id="KW-0812">Transmembrane</keyword>
<dbReference type="Gene3D" id="2.10.25.10">
    <property type="entry name" value="Laminin"/>
    <property type="match status" value="6"/>
</dbReference>
<feature type="disulfide bond" evidence="11">
    <location>
        <begin position="658"/>
        <end position="667"/>
    </location>
</feature>
<feature type="domain" description="EGF-like" evidence="14">
    <location>
        <begin position="798"/>
        <end position="834"/>
    </location>
</feature>
<evidence type="ECO:0000256" key="4">
    <source>
        <dbReference type="ARBA" id="ARBA00022475"/>
    </source>
</evidence>
<evidence type="ECO:0000256" key="6">
    <source>
        <dbReference type="ARBA" id="ARBA00022692"/>
    </source>
</evidence>
<dbReference type="InterPro" id="IPR057629">
    <property type="entry name" value="Teneurin1-4_GBD"/>
</dbReference>
<evidence type="ECO:0000256" key="8">
    <source>
        <dbReference type="ARBA" id="ARBA00022989"/>
    </source>
</evidence>
<dbReference type="Pfam" id="PF25023">
    <property type="entry name" value="TEN_YD-shell"/>
    <property type="match status" value="1"/>
</dbReference>
<keyword evidence="8 13" id="KW-1133">Transmembrane helix</keyword>
<feature type="compositionally biased region" description="Basic and acidic residues" evidence="12">
    <location>
        <begin position="149"/>
        <end position="159"/>
    </location>
</feature>
<dbReference type="Pfam" id="PF24329">
    <property type="entry name" value="FN-plug_TEN1-4"/>
    <property type="match status" value="1"/>
</dbReference>
<reference evidence="15 16" key="1">
    <citation type="submission" date="2024-02" db="EMBL/GenBank/DDBJ databases">
        <authorList>
            <person name="Daric V."/>
            <person name="Darras S."/>
        </authorList>
    </citation>
    <scope>NUCLEOTIDE SEQUENCE [LARGE SCALE GENOMIC DNA]</scope>
</reference>
<dbReference type="PROSITE" id="PS00022">
    <property type="entry name" value="EGF_1"/>
    <property type="match status" value="4"/>
</dbReference>
<dbReference type="Pfam" id="PF23093">
    <property type="entry name" value="GBD_Tenm3"/>
    <property type="match status" value="1"/>
</dbReference>
<feature type="disulfide bond" evidence="11">
    <location>
        <begin position="802"/>
        <end position="812"/>
    </location>
</feature>
<dbReference type="InterPro" id="IPR056820">
    <property type="entry name" value="TEN_TTR-like"/>
</dbReference>
<dbReference type="SUPFAM" id="SSF63829">
    <property type="entry name" value="Calcium-dependent phosphotriesterase"/>
    <property type="match status" value="2"/>
</dbReference>
<dbReference type="PROSITE" id="PS50026">
    <property type="entry name" value="EGF_3"/>
    <property type="match status" value="2"/>
</dbReference>
<evidence type="ECO:0000313" key="16">
    <source>
        <dbReference type="Proteomes" id="UP001642483"/>
    </source>
</evidence>
<evidence type="ECO:0000256" key="12">
    <source>
        <dbReference type="SAM" id="MobiDB-lite"/>
    </source>
</evidence>
<dbReference type="PROSITE" id="PS01186">
    <property type="entry name" value="EGF_2"/>
    <property type="match status" value="4"/>
</dbReference>
<evidence type="ECO:0000256" key="5">
    <source>
        <dbReference type="ARBA" id="ARBA00022536"/>
    </source>
</evidence>
<keyword evidence="7" id="KW-0677">Repeat</keyword>
<evidence type="ECO:0000259" key="14">
    <source>
        <dbReference type="PROSITE" id="PS50026"/>
    </source>
</evidence>
<feature type="domain" description="EGF-like" evidence="14">
    <location>
        <begin position="635"/>
        <end position="668"/>
    </location>
</feature>
<keyword evidence="5 11" id="KW-0245">EGF-like domain</keyword>
<evidence type="ECO:0000256" key="10">
    <source>
        <dbReference type="ARBA" id="ARBA00023157"/>
    </source>
</evidence>
<comment type="similarity">
    <text evidence="3">Belongs to the tenascin family. Teneurin subfamily.</text>
</comment>
<dbReference type="Gene3D" id="2.180.10.10">
    <property type="entry name" value="RHS repeat-associated core"/>
    <property type="match status" value="1"/>
</dbReference>
<organism evidence="15 16">
    <name type="scientific">Clavelina lepadiformis</name>
    <name type="common">Light-bulb sea squirt</name>
    <name type="synonym">Ascidia lepadiformis</name>
    <dbReference type="NCBI Taxonomy" id="159417"/>
    <lineage>
        <taxon>Eukaryota</taxon>
        <taxon>Metazoa</taxon>
        <taxon>Chordata</taxon>
        <taxon>Tunicata</taxon>
        <taxon>Ascidiacea</taxon>
        <taxon>Aplousobranchia</taxon>
        <taxon>Clavelinidae</taxon>
        <taxon>Clavelina</taxon>
    </lineage>
</organism>
<evidence type="ECO:0000256" key="3">
    <source>
        <dbReference type="ARBA" id="ARBA00009385"/>
    </source>
</evidence>
<evidence type="ECO:0000313" key="15">
    <source>
        <dbReference type="EMBL" id="CAK8683542.1"/>
    </source>
</evidence>
<dbReference type="PANTHER" id="PTHR11219">
    <property type="entry name" value="TENEURIN AND N-ACETYLGLUCOSAMINE-1-PHOSPHODIESTER ALPHA-N-ACETYLGLUCOSAMINIDASE"/>
    <property type="match status" value="1"/>
</dbReference>
<evidence type="ECO:0000256" key="9">
    <source>
        <dbReference type="ARBA" id="ARBA00023136"/>
    </source>
</evidence>
<evidence type="ECO:0000256" key="1">
    <source>
        <dbReference type="ARBA" id="ARBA00004167"/>
    </source>
</evidence>
<comment type="caution">
    <text evidence="15">The sequence shown here is derived from an EMBL/GenBank/DDBJ whole genome shotgun (WGS) entry which is preliminary data.</text>
</comment>
<dbReference type="InterPro" id="IPR056823">
    <property type="entry name" value="TEN-like_YD-shell"/>
</dbReference>
<keyword evidence="4" id="KW-1003">Cell membrane</keyword>
<feature type="compositionally biased region" description="Polar residues" evidence="12">
    <location>
        <begin position="125"/>
        <end position="135"/>
    </location>
</feature>
<feature type="disulfide bond" evidence="11">
    <location>
        <begin position="824"/>
        <end position="833"/>
    </location>
</feature>